<evidence type="ECO:0008006" key="3">
    <source>
        <dbReference type="Google" id="ProtNLM"/>
    </source>
</evidence>
<dbReference type="PIRSF" id="PIRSF032025">
    <property type="entry name" value="UCP032025"/>
    <property type="match status" value="1"/>
</dbReference>
<dbReference type="EMBL" id="RJKX01000016">
    <property type="protein sequence ID" value="ROP83926.1"/>
    <property type="molecule type" value="Genomic_DNA"/>
</dbReference>
<keyword evidence="2" id="KW-1185">Reference proteome</keyword>
<gene>
    <name evidence="1" type="ORF">EDC65_4575</name>
</gene>
<dbReference type="AlphaFoldDB" id="A0A3N1L0E3"/>
<dbReference type="Pfam" id="PF07370">
    <property type="entry name" value="DUF1489"/>
    <property type="match status" value="1"/>
</dbReference>
<protein>
    <recommendedName>
        <fullName evidence="3">DUF1489 family protein</fullName>
    </recommendedName>
</protein>
<organism evidence="1 2">
    <name type="scientific">Stella humosa</name>
    <dbReference type="NCBI Taxonomy" id="94"/>
    <lineage>
        <taxon>Bacteria</taxon>
        <taxon>Pseudomonadati</taxon>
        <taxon>Pseudomonadota</taxon>
        <taxon>Alphaproteobacteria</taxon>
        <taxon>Rhodospirillales</taxon>
        <taxon>Stellaceae</taxon>
        <taxon>Stella</taxon>
    </lineage>
</organism>
<accession>A0A3N1L0E3</accession>
<comment type="caution">
    <text evidence="1">The sequence shown here is derived from an EMBL/GenBank/DDBJ whole genome shotgun (WGS) entry which is preliminary data.</text>
</comment>
<name>A0A3N1L0E3_9PROT</name>
<reference evidence="1 2" key="1">
    <citation type="submission" date="2018-11" db="EMBL/GenBank/DDBJ databases">
        <title>Genomic Encyclopedia of Type Strains, Phase IV (KMG-IV): sequencing the most valuable type-strain genomes for metagenomic binning, comparative biology and taxonomic classification.</title>
        <authorList>
            <person name="Goeker M."/>
        </authorList>
    </citation>
    <scope>NUCLEOTIDE SEQUENCE [LARGE SCALE GENOMIC DNA]</scope>
    <source>
        <strain evidence="1 2">DSM 5900</strain>
    </source>
</reference>
<dbReference type="Proteomes" id="UP000278222">
    <property type="component" value="Unassembled WGS sequence"/>
</dbReference>
<evidence type="ECO:0000313" key="1">
    <source>
        <dbReference type="EMBL" id="ROP83926.1"/>
    </source>
</evidence>
<evidence type="ECO:0000313" key="2">
    <source>
        <dbReference type="Proteomes" id="UP000278222"/>
    </source>
</evidence>
<sequence>MAATLHLMKLSVGSDDVADLAGFQARRLAAHGAVWHVTRSTPKRADELLEGGSIYWSIRGRLQARQRLIGFETDSDEQERPRCRIMLDPELVPTAPRSIRPFQGWRYLPAADAPPDMTGNGPGQGDSLPPELVEELRRLGLW</sequence>
<proteinExistence type="predicted"/>
<dbReference type="OrthoDB" id="9798292at2"/>
<dbReference type="InterPro" id="IPR008320">
    <property type="entry name" value="UCP032025"/>
</dbReference>
<dbReference type="RefSeq" id="WP_123693869.1">
    <property type="nucleotide sequence ID" value="NZ_AP019700.1"/>
</dbReference>